<proteinExistence type="predicted"/>
<name>A0AAJ1TN45_9HYPH</name>
<evidence type="ECO:0000313" key="2">
    <source>
        <dbReference type="EMBL" id="MDQ0541386.1"/>
    </source>
</evidence>
<evidence type="ECO:0000256" key="1">
    <source>
        <dbReference type="SAM" id="Phobius"/>
    </source>
</evidence>
<dbReference type="EMBL" id="JAUSWL010000001">
    <property type="protein sequence ID" value="MDQ0541386.1"/>
    <property type="molecule type" value="Genomic_DNA"/>
</dbReference>
<accession>A0AAJ1TN45</accession>
<organism evidence="2 3">
    <name type="scientific">Methylobacterium brachiatum</name>
    <dbReference type="NCBI Taxonomy" id="269660"/>
    <lineage>
        <taxon>Bacteria</taxon>
        <taxon>Pseudomonadati</taxon>
        <taxon>Pseudomonadota</taxon>
        <taxon>Alphaproteobacteria</taxon>
        <taxon>Hyphomicrobiales</taxon>
        <taxon>Methylobacteriaceae</taxon>
        <taxon>Methylobacterium</taxon>
    </lineage>
</organism>
<keyword evidence="1" id="KW-0472">Membrane</keyword>
<sequence length="67" mass="7428">MTIIIGSILAAGALYGAVYVYHVRRALHSADRNHFPKSIFLAYTALQASLFIIVLTACVWLVFQLMS</sequence>
<gene>
    <name evidence="2" type="ORF">QO001_000294</name>
</gene>
<feature type="transmembrane region" description="Helical" evidence="1">
    <location>
        <begin position="40"/>
        <end position="63"/>
    </location>
</feature>
<protein>
    <submittedName>
        <fullName evidence="2">Uncharacterized protein</fullName>
    </submittedName>
</protein>
<reference evidence="2" key="1">
    <citation type="submission" date="2023-07" db="EMBL/GenBank/DDBJ databases">
        <title>Genomic Encyclopedia of Type Strains, Phase IV (KMG-IV): sequencing the most valuable type-strain genomes for metagenomic binning, comparative biology and taxonomic classification.</title>
        <authorList>
            <person name="Goeker M."/>
        </authorList>
    </citation>
    <scope>NUCLEOTIDE SEQUENCE</scope>
    <source>
        <strain evidence="2">DSM 19569</strain>
    </source>
</reference>
<dbReference type="AlphaFoldDB" id="A0AAJ1TN45"/>
<keyword evidence="1" id="KW-1133">Transmembrane helix</keyword>
<keyword evidence="1" id="KW-0812">Transmembrane</keyword>
<dbReference type="Proteomes" id="UP001223420">
    <property type="component" value="Unassembled WGS sequence"/>
</dbReference>
<evidence type="ECO:0000313" key="3">
    <source>
        <dbReference type="Proteomes" id="UP001223420"/>
    </source>
</evidence>
<comment type="caution">
    <text evidence="2">The sequence shown here is derived from an EMBL/GenBank/DDBJ whole genome shotgun (WGS) entry which is preliminary data.</text>
</comment>